<evidence type="ECO:0000313" key="3">
    <source>
        <dbReference type="Proteomes" id="UP000708208"/>
    </source>
</evidence>
<dbReference type="AlphaFoldDB" id="A0A8J2LS45"/>
<evidence type="ECO:0000256" key="1">
    <source>
        <dbReference type="SAM" id="MobiDB-lite"/>
    </source>
</evidence>
<dbReference type="Proteomes" id="UP000708208">
    <property type="component" value="Unassembled WGS sequence"/>
</dbReference>
<sequence>MTKERIIEVNHNREYYCCAFRSSCGGVGGRHPNYRQERRVLTRSGGQAGQRNGNRQNDCPESSPQAEKVKNQCSYQREQYFYSQQACCQPQCYQQSSGQEQCCPDSEYMGSQQCCPVCSCLQGYGQANCGQQQCGQQPVCYCYQSGGQAQLVSRQVYCCPGGSCCPPTCTV</sequence>
<protein>
    <submittedName>
        <fullName evidence="2">Uncharacterized protein</fullName>
    </submittedName>
</protein>
<name>A0A8J2LS45_9HEXA</name>
<reference evidence="2" key="1">
    <citation type="submission" date="2021-06" db="EMBL/GenBank/DDBJ databases">
        <authorList>
            <person name="Hodson N. C."/>
            <person name="Mongue J. A."/>
            <person name="Jaron S. K."/>
        </authorList>
    </citation>
    <scope>NUCLEOTIDE SEQUENCE</scope>
</reference>
<keyword evidence="3" id="KW-1185">Reference proteome</keyword>
<feature type="compositionally biased region" description="Low complexity" evidence="1">
    <location>
        <begin position="43"/>
        <end position="57"/>
    </location>
</feature>
<comment type="caution">
    <text evidence="2">The sequence shown here is derived from an EMBL/GenBank/DDBJ whole genome shotgun (WGS) entry which is preliminary data.</text>
</comment>
<evidence type="ECO:0000313" key="2">
    <source>
        <dbReference type="EMBL" id="CAG7827120.1"/>
    </source>
</evidence>
<gene>
    <name evidence="2" type="ORF">AFUS01_LOCUS37123</name>
</gene>
<dbReference type="EMBL" id="CAJVCH010542342">
    <property type="protein sequence ID" value="CAG7827120.1"/>
    <property type="molecule type" value="Genomic_DNA"/>
</dbReference>
<accession>A0A8J2LS45</accession>
<organism evidence="2 3">
    <name type="scientific">Allacma fusca</name>
    <dbReference type="NCBI Taxonomy" id="39272"/>
    <lineage>
        <taxon>Eukaryota</taxon>
        <taxon>Metazoa</taxon>
        <taxon>Ecdysozoa</taxon>
        <taxon>Arthropoda</taxon>
        <taxon>Hexapoda</taxon>
        <taxon>Collembola</taxon>
        <taxon>Symphypleona</taxon>
        <taxon>Sminthuridae</taxon>
        <taxon>Allacma</taxon>
    </lineage>
</organism>
<feature type="region of interest" description="Disordered" evidence="1">
    <location>
        <begin position="41"/>
        <end position="65"/>
    </location>
</feature>
<feature type="non-terminal residue" evidence="2">
    <location>
        <position position="171"/>
    </location>
</feature>
<proteinExistence type="predicted"/>